<dbReference type="Proteomes" id="UP000274545">
    <property type="component" value="Unassembled WGS sequence"/>
</dbReference>
<gene>
    <name evidence="2" type="ORF">D6D54_07885</name>
</gene>
<evidence type="ECO:0000313" key="3">
    <source>
        <dbReference type="Proteomes" id="UP000274545"/>
    </source>
</evidence>
<organism evidence="2 3">
    <name type="scientific">Spiroplasma poulsonii</name>
    <dbReference type="NCBI Taxonomy" id="2138"/>
    <lineage>
        <taxon>Bacteria</taxon>
        <taxon>Bacillati</taxon>
        <taxon>Mycoplasmatota</taxon>
        <taxon>Mollicutes</taxon>
        <taxon>Entomoplasmatales</taxon>
        <taxon>Spiroplasmataceae</taxon>
        <taxon>Spiroplasma</taxon>
    </lineage>
</organism>
<dbReference type="RefSeq" id="WP_127093365.1">
    <property type="nucleotide sequence ID" value="NZ_RAHC01000014.1"/>
</dbReference>
<comment type="caution">
    <text evidence="2">The sequence shown here is derived from an EMBL/GenBank/DDBJ whole genome shotgun (WGS) entry which is preliminary data.</text>
</comment>
<reference evidence="2 3" key="1">
    <citation type="journal article" date="2019" name="Genome Biol. Evol.">
        <title>Toxin and genome evolution in a Drosophila defensive symbiosis.</title>
        <authorList>
            <person name="Ballinger M.J."/>
            <person name="Gawryluk R.M."/>
            <person name="Perlman S.J."/>
        </authorList>
    </citation>
    <scope>NUCLEOTIDE SEQUENCE [LARGE SCALE GENOMIC DNA]</scope>
    <source>
        <strain evidence="3">sNeo</strain>
    </source>
</reference>
<name>A0A433EN73_9MOLU</name>
<sequence>MKKLLSILTITTLTANVPAPLLANTPLTRNKRDVGATKTDVNTRVIKTDGANKPTEHQIKNILKELNPQLDITKTNVTHITNNSATITSNDKNIYTKNVIVNYTIQ</sequence>
<proteinExistence type="predicted"/>
<evidence type="ECO:0000313" key="2">
    <source>
        <dbReference type="EMBL" id="RUP75746.1"/>
    </source>
</evidence>
<evidence type="ECO:0000256" key="1">
    <source>
        <dbReference type="SAM" id="SignalP"/>
    </source>
</evidence>
<feature type="signal peptide" evidence="1">
    <location>
        <begin position="1"/>
        <end position="23"/>
    </location>
</feature>
<accession>A0A433EN73</accession>
<feature type="chain" id="PRO_5018992479" evidence="1">
    <location>
        <begin position="24"/>
        <end position="106"/>
    </location>
</feature>
<keyword evidence="1" id="KW-0732">Signal</keyword>
<dbReference type="AlphaFoldDB" id="A0A433EN73"/>
<protein>
    <submittedName>
        <fullName evidence="2">Uncharacterized protein</fullName>
    </submittedName>
</protein>
<dbReference type="EMBL" id="RAHC01000014">
    <property type="protein sequence ID" value="RUP75746.1"/>
    <property type="molecule type" value="Genomic_DNA"/>
</dbReference>